<dbReference type="Pfam" id="PF03896">
    <property type="entry name" value="TRAP_alpha"/>
    <property type="match status" value="1"/>
</dbReference>
<keyword evidence="2 10" id="KW-0812">Transmembrane</keyword>
<comment type="function">
    <text evidence="7">Is probably involved in a pathway contributing to genomic integrity.</text>
</comment>
<dbReference type="GO" id="GO:0005789">
    <property type="term" value="C:endoplasmic reticulum membrane"/>
    <property type="evidence" value="ECO:0007669"/>
    <property type="project" value="UniProtKB-SubCell"/>
</dbReference>
<dbReference type="AlphaFoldDB" id="A0AAJ5YW80"/>
<name>A0AAJ5YW80_9BASI</name>
<evidence type="ECO:0000256" key="8">
    <source>
        <dbReference type="ARBA" id="ARBA00038311"/>
    </source>
</evidence>
<dbReference type="PANTHER" id="PTHR12924:SF0">
    <property type="entry name" value="TRANSLOCON-ASSOCIATED PROTEIN SUBUNIT ALPHA"/>
    <property type="match status" value="1"/>
</dbReference>
<dbReference type="EMBL" id="CP119947">
    <property type="protein sequence ID" value="WFD00656.1"/>
    <property type="molecule type" value="Genomic_DNA"/>
</dbReference>
<dbReference type="InterPro" id="IPR005595">
    <property type="entry name" value="TRAP_alpha"/>
</dbReference>
<evidence type="ECO:0000256" key="2">
    <source>
        <dbReference type="ARBA" id="ARBA00022692"/>
    </source>
</evidence>
<keyword evidence="4" id="KW-0256">Endoplasmic reticulum</keyword>
<evidence type="ECO:0000256" key="11">
    <source>
        <dbReference type="SAM" id="SignalP"/>
    </source>
</evidence>
<keyword evidence="3 11" id="KW-0732">Signal</keyword>
<keyword evidence="6 10" id="KW-0472">Membrane</keyword>
<evidence type="ECO:0000313" key="13">
    <source>
        <dbReference type="Proteomes" id="UP001219567"/>
    </source>
</evidence>
<evidence type="ECO:0000256" key="7">
    <source>
        <dbReference type="ARBA" id="ARBA00037565"/>
    </source>
</evidence>
<comment type="subcellular location">
    <subcellularLocation>
        <location evidence="1">Endoplasmic reticulum membrane</location>
        <topology evidence="1">Single-pass type I membrane protein</topology>
    </subcellularLocation>
</comment>
<feature type="chain" id="PRO_5042489556" description="Translocon-associated protein subunit alpha" evidence="11">
    <location>
        <begin position="21"/>
        <end position="233"/>
    </location>
</feature>
<evidence type="ECO:0000256" key="10">
    <source>
        <dbReference type="SAM" id="Phobius"/>
    </source>
</evidence>
<proteinExistence type="inferred from homology"/>
<evidence type="ECO:0000256" key="9">
    <source>
        <dbReference type="SAM" id="MobiDB-lite"/>
    </source>
</evidence>
<reference evidence="12 13" key="1">
    <citation type="submission" date="2023-03" db="EMBL/GenBank/DDBJ databases">
        <title>Mating type loci evolution in Malassezia.</title>
        <authorList>
            <person name="Coelho M.A."/>
        </authorList>
    </citation>
    <scope>NUCLEOTIDE SEQUENCE [LARGE SCALE GENOMIC DNA]</scope>
    <source>
        <strain evidence="12 13">CBS 9725</strain>
    </source>
</reference>
<feature type="transmembrane region" description="Helical" evidence="10">
    <location>
        <begin position="165"/>
        <end position="183"/>
    </location>
</feature>
<evidence type="ECO:0000256" key="5">
    <source>
        <dbReference type="ARBA" id="ARBA00022989"/>
    </source>
</evidence>
<keyword evidence="13" id="KW-1185">Reference proteome</keyword>
<evidence type="ECO:0000256" key="3">
    <source>
        <dbReference type="ARBA" id="ARBA00022729"/>
    </source>
</evidence>
<dbReference type="Proteomes" id="UP001219567">
    <property type="component" value="Chromosome 5"/>
</dbReference>
<feature type="region of interest" description="Disordered" evidence="9">
    <location>
        <begin position="200"/>
        <end position="233"/>
    </location>
</feature>
<feature type="compositionally biased region" description="Basic residues" evidence="9">
    <location>
        <begin position="224"/>
        <end position="233"/>
    </location>
</feature>
<comment type="similarity">
    <text evidence="8">Belongs to the IRC22 family.</text>
</comment>
<protein>
    <recommendedName>
        <fullName evidence="14">Translocon-associated protein subunit alpha</fullName>
    </recommendedName>
</protein>
<organism evidence="12 13">
    <name type="scientific">Malassezia yamatoensis</name>
    <dbReference type="NCBI Taxonomy" id="253288"/>
    <lineage>
        <taxon>Eukaryota</taxon>
        <taxon>Fungi</taxon>
        <taxon>Dikarya</taxon>
        <taxon>Basidiomycota</taxon>
        <taxon>Ustilaginomycotina</taxon>
        <taxon>Malasseziomycetes</taxon>
        <taxon>Malasseziales</taxon>
        <taxon>Malasseziaceae</taxon>
        <taxon>Malassezia</taxon>
    </lineage>
</organism>
<evidence type="ECO:0000313" key="12">
    <source>
        <dbReference type="EMBL" id="WFD00656.1"/>
    </source>
</evidence>
<evidence type="ECO:0008006" key="14">
    <source>
        <dbReference type="Google" id="ProtNLM"/>
    </source>
</evidence>
<accession>A0AAJ5YW80</accession>
<evidence type="ECO:0000256" key="6">
    <source>
        <dbReference type="ARBA" id="ARBA00023136"/>
    </source>
</evidence>
<gene>
    <name evidence="12" type="ORF">MYAM1_003407</name>
</gene>
<evidence type="ECO:0000256" key="1">
    <source>
        <dbReference type="ARBA" id="ARBA00004115"/>
    </source>
</evidence>
<evidence type="ECO:0000256" key="4">
    <source>
        <dbReference type="ARBA" id="ARBA00022824"/>
    </source>
</evidence>
<keyword evidence="5 10" id="KW-1133">Transmembrane helix</keyword>
<sequence length="233" mass="25814">MRVLAVLIGLVMAAVCGVYGAAGDEAPNLNVVTTFPDNPFSLVQNGRANRVVLSITNPPSADRALLLEEITGAFLNPKKLDGQRGRVLRNMTATKVKSVPITNVGGQPLQVPFDFYSEFKPQSLDVEFFVKVMDQGNSKRYTLPVYRGSVVIEEPKPSWFDPQLLSVYALMALAAAGMAYFVYETYIAPYFAANKPLKQRVVKPQPKPTSSTDSQEWLPEQTRKTRKTASKRR</sequence>
<dbReference type="PANTHER" id="PTHR12924">
    <property type="entry name" value="TRANSLOCON-ASSOCIATED PROTEIN, ALPHA SUBUNIT"/>
    <property type="match status" value="1"/>
</dbReference>
<feature type="signal peptide" evidence="11">
    <location>
        <begin position="1"/>
        <end position="20"/>
    </location>
</feature>